<feature type="repeat" description="TPR" evidence="3">
    <location>
        <begin position="259"/>
        <end position="292"/>
    </location>
</feature>
<dbReference type="GO" id="GO:0042176">
    <property type="term" value="P:regulation of protein catabolic process"/>
    <property type="evidence" value="ECO:0007669"/>
    <property type="project" value="InterPro"/>
</dbReference>
<feature type="region of interest" description="Disordered" evidence="5">
    <location>
        <begin position="1"/>
        <end position="29"/>
    </location>
</feature>
<dbReference type="PANTHER" id="PTHR10758:SF2">
    <property type="entry name" value="26S PROTEASOME NON-ATPASE REGULATORY SUBUNIT 3"/>
    <property type="match status" value="1"/>
</dbReference>
<accession>A0A0N4V878</accession>
<name>A0A0N4V878_ENTVE</name>
<proteinExistence type="inferred from homology"/>
<dbReference type="PROSITE" id="PS50005">
    <property type="entry name" value="TPR"/>
    <property type="match status" value="1"/>
</dbReference>
<evidence type="ECO:0000256" key="4">
    <source>
        <dbReference type="SAM" id="Coils"/>
    </source>
</evidence>
<dbReference type="InterPro" id="IPR019734">
    <property type="entry name" value="TPR_rpt"/>
</dbReference>
<dbReference type="Pfam" id="PF25573">
    <property type="entry name" value="TPR_PSMD3_N"/>
    <property type="match status" value="1"/>
</dbReference>
<sequence>MVEKMEVDDDSPKKQEEEKNKAAEPEKAPDLDAITFETLKEWCNQLDRGEMHVLSRMIQSLPKTRKQINPNIMHKLIATQLSGQAVAREKLCSWLPPSTSSAAVTPMEIDCGKGGRSPRPSRRLYGSNVLVGNPEVELYLHLLVLLYLVDHEQWSTAEKSVESLIARIDVCDKRTLDPIAAKAFFYLCLIYEKAGKLKDLRAFLNAHLRTATLRRQSDSQAVLIVCLLRSYLLSKQYQAAAKLVSKVTFPEGASNNDLARFLYYQGRIKAMQLDYTAAAGYFQQAIRKAPQDSAIGFKQNVQKWVVVISLLQGEIPERTIFRQPIHRRTLAPYLELTQAVRLGDLLKFNKVLDKYAKRVFEPDETFTLIVRLRQNVIKTALRQISTAYSCISIHDIGKKLSLHSDHEAEYLVAKAIKDGSIEAVITFDNDVSERYMQSKEGEDVYRTTEPQTHFDARIRYCLELHNQAVKALRYPANVNKAKVETIEEQRAREQQELEFAKEMAEEEDDDF</sequence>
<dbReference type="InterPro" id="IPR013586">
    <property type="entry name" value="PSMD3_C"/>
</dbReference>
<dbReference type="InterPro" id="IPR057985">
    <property type="entry name" value="TPR_PSMD3_N"/>
</dbReference>
<reference evidence="9" key="1">
    <citation type="submission" date="2017-02" db="UniProtKB">
        <authorList>
            <consortium name="WormBaseParasite"/>
        </authorList>
    </citation>
    <scope>IDENTIFICATION</scope>
</reference>
<dbReference type="AlphaFoldDB" id="A0A0N4V878"/>
<dbReference type="InterPro" id="IPR036390">
    <property type="entry name" value="WH_DNA-bd_sf"/>
</dbReference>
<protein>
    <submittedName>
        <fullName evidence="9">PCI domain-containing protein</fullName>
    </submittedName>
</protein>
<dbReference type="OrthoDB" id="1713558at2759"/>
<organism evidence="9">
    <name type="scientific">Enterobius vermicularis</name>
    <name type="common">Human pinworm</name>
    <dbReference type="NCBI Taxonomy" id="51028"/>
    <lineage>
        <taxon>Eukaryota</taxon>
        <taxon>Metazoa</taxon>
        <taxon>Ecdysozoa</taxon>
        <taxon>Nematoda</taxon>
        <taxon>Chromadorea</taxon>
        <taxon>Rhabditida</taxon>
        <taxon>Spirurina</taxon>
        <taxon>Oxyuridomorpha</taxon>
        <taxon>Oxyuroidea</taxon>
        <taxon>Oxyuridae</taxon>
        <taxon>Enterobius</taxon>
    </lineage>
</organism>
<dbReference type="GO" id="GO:0006511">
    <property type="term" value="P:ubiquitin-dependent protein catabolic process"/>
    <property type="evidence" value="ECO:0007669"/>
    <property type="project" value="TreeGrafter"/>
</dbReference>
<evidence type="ECO:0000256" key="2">
    <source>
        <dbReference type="ARBA" id="ARBA00022942"/>
    </source>
</evidence>
<dbReference type="STRING" id="51028.A0A0N4V878"/>
<dbReference type="GO" id="GO:0030234">
    <property type="term" value="F:enzyme regulator activity"/>
    <property type="evidence" value="ECO:0007669"/>
    <property type="project" value="InterPro"/>
</dbReference>
<dbReference type="InterPro" id="IPR011990">
    <property type="entry name" value="TPR-like_helical_dom_sf"/>
</dbReference>
<comment type="similarity">
    <text evidence="1">Belongs to the proteasome subunit S3 family.</text>
</comment>
<dbReference type="SUPFAM" id="SSF46785">
    <property type="entry name" value="Winged helix' DNA-binding domain"/>
    <property type="match status" value="1"/>
</dbReference>
<evidence type="ECO:0000256" key="1">
    <source>
        <dbReference type="ARBA" id="ARBA00007912"/>
    </source>
</evidence>
<evidence type="ECO:0000256" key="5">
    <source>
        <dbReference type="SAM" id="MobiDB-lite"/>
    </source>
</evidence>
<keyword evidence="4" id="KW-0175">Coiled coil</keyword>
<evidence type="ECO:0000313" key="8">
    <source>
        <dbReference type="Proteomes" id="UP000274131"/>
    </source>
</evidence>
<dbReference type="InterPro" id="IPR050756">
    <property type="entry name" value="CSN3"/>
</dbReference>
<dbReference type="SMART" id="SM00753">
    <property type="entry name" value="PAM"/>
    <property type="match status" value="1"/>
</dbReference>
<dbReference type="PANTHER" id="PTHR10758">
    <property type="entry name" value="26S PROTEASOME NON-ATPASE REGULATORY SUBUNIT 3/COP9 SIGNALOSOME COMPLEX SUBUNIT 3"/>
    <property type="match status" value="1"/>
</dbReference>
<dbReference type="WBParaSite" id="EVEC_0000654501-mRNA-1">
    <property type="protein sequence ID" value="EVEC_0000654501-mRNA-1"/>
    <property type="gene ID" value="EVEC_0000654501"/>
</dbReference>
<dbReference type="Pfam" id="PF01399">
    <property type="entry name" value="PCI"/>
    <property type="match status" value="1"/>
</dbReference>
<dbReference type="Pfam" id="PF08375">
    <property type="entry name" value="Rpn3_C"/>
    <property type="match status" value="1"/>
</dbReference>
<feature type="domain" description="PCI" evidence="6">
    <location>
        <begin position="259"/>
        <end position="439"/>
    </location>
</feature>
<evidence type="ECO:0000313" key="9">
    <source>
        <dbReference type="WBParaSite" id="EVEC_0000654501-mRNA-1"/>
    </source>
</evidence>
<dbReference type="GO" id="GO:0008541">
    <property type="term" value="C:proteasome regulatory particle, lid subcomplex"/>
    <property type="evidence" value="ECO:0007669"/>
    <property type="project" value="TreeGrafter"/>
</dbReference>
<evidence type="ECO:0000259" key="6">
    <source>
        <dbReference type="PROSITE" id="PS50250"/>
    </source>
</evidence>
<dbReference type="SMART" id="SM00088">
    <property type="entry name" value="PINT"/>
    <property type="match status" value="1"/>
</dbReference>
<feature type="coiled-coil region" evidence="4">
    <location>
        <begin position="476"/>
        <end position="510"/>
    </location>
</feature>
<dbReference type="Gene3D" id="1.25.40.10">
    <property type="entry name" value="Tetratricopeptide repeat domain"/>
    <property type="match status" value="1"/>
</dbReference>
<gene>
    <name evidence="7" type="ORF">EVEC_LOCUS6119</name>
</gene>
<dbReference type="PROSITE" id="PS50250">
    <property type="entry name" value="PCI"/>
    <property type="match status" value="1"/>
</dbReference>
<dbReference type="InterPro" id="IPR000717">
    <property type="entry name" value="PCI_dom"/>
</dbReference>
<dbReference type="EMBL" id="UXUI01008385">
    <property type="protein sequence ID" value="VDD91368.1"/>
    <property type="molecule type" value="Genomic_DNA"/>
</dbReference>
<reference evidence="7 8" key="2">
    <citation type="submission" date="2018-10" db="EMBL/GenBank/DDBJ databases">
        <authorList>
            <consortium name="Pathogen Informatics"/>
        </authorList>
    </citation>
    <scope>NUCLEOTIDE SEQUENCE [LARGE SCALE GENOMIC DNA]</scope>
</reference>
<keyword evidence="2" id="KW-0647">Proteasome</keyword>
<keyword evidence="8" id="KW-1185">Reference proteome</keyword>
<dbReference type="Proteomes" id="UP000274131">
    <property type="component" value="Unassembled WGS sequence"/>
</dbReference>
<keyword evidence="3" id="KW-0802">TPR repeat</keyword>
<dbReference type="SUPFAM" id="SSF81901">
    <property type="entry name" value="HCP-like"/>
    <property type="match status" value="1"/>
</dbReference>
<evidence type="ECO:0000313" key="7">
    <source>
        <dbReference type="EMBL" id="VDD91368.1"/>
    </source>
</evidence>
<evidence type="ECO:0000256" key="3">
    <source>
        <dbReference type="PROSITE-ProRule" id="PRU00339"/>
    </source>
</evidence>